<gene>
    <name evidence="1" type="ORF">PPAR00522_LOCUS17447</name>
</gene>
<name>A0A7S0VAJ8_9CHLO</name>
<evidence type="ECO:0000313" key="1">
    <source>
        <dbReference type="EMBL" id="CAD8784834.1"/>
    </source>
</evidence>
<proteinExistence type="predicted"/>
<dbReference type="AlphaFoldDB" id="A0A7S0VAJ8"/>
<dbReference type="EMBL" id="HBFM01026947">
    <property type="protein sequence ID" value="CAD8784834.1"/>
    <property type="molecule type" value="Transcribed_RNA"/>
</dbReference>
<reference evidence="1" key="1">
    <citation type="submission" date="2021-01" db="EMBL/GenBank/DDBJ databases">
        <authorList>
            <person name="Corre E."/>
            <person name="Pelletier E."/>
            <person name="Niang G."/>
            <person name="Scheremetjew M."/>
            <person name="Finn R."/>
            <person name="Kale V."/>
            <person name="Holt S."/>
            <person name="Cochrane G."/>
            <person name="Meng A."/>
            <person name="Brown T."/>
            <person name="Cohen L."/>
        </authorList>
    </citation>
    <scope>NUCLEOTIDE SEQUENCE</scope>
    <source>
        <strain evidence="1">SAG 63-3</strain>
    </source>
</reference>
<sequence>MYLQKISWLVAARTRSSSIAGAISVANDLLKEELPFLSRGKKTQVTQVTPSRKKGPIVEQFYTVPPLCPRPTHNPVTLKIIPKYSDSELCELVSKTTTPKQLYDIVLGHRFNQTIAVKKLARLSEIYQGSRYSNSDAEFCTNIFKTSVRQLDQFLHLCTNSELAEYVKVQGQLPFSQQMNLVERSLFILMQDNGKAFSQDPQVAVNTALGLEALSMRNPEVWKVLVPALNKNVKTNIMPELSEKSLKWFNEAKQ</sequence>
<organism evidence="1">
    <name type="scientific">Polytomella parva</name>
    <dbReference type="NCBI Taxonomy" id="51329"/>
    <lineage>
        <taxon>Eukaryota</taxon>
        <taxon>Viridiplantae</taxon>
        <taxon>Chlorophyta</taxon>
        <taxon>core chlorophytes</taxon>
        <taxon>Chlorophyceae</taxon>
        <taxon>CS clade</taxon>
        <taxon>Chlamydomonadales</taxon>
        <taxon>Chlamydomonadaceae</taxon>
        <taxon>Polytomella</taxon>
    </lineage>
</organism>
<protein>
    <submittedName>
        <fullName evidence="1">Uncharacterized protein</fullName>
    </submittedName>
</protein>
<accession>A0A7S0VAJ8</accession>